<dbReference type="EMBL" id="JAVDQD010000001">
    <property type="protein sequence ID" value="MDR6238112.1"/>
    <property type="molecule type" value="Genomic_DNA"/>
</dbReference>
<evidence type="ECO:0000313" key="2">
    <source>
        <dbReference type="Proteomes" id="UP001185092"/>
    </source>
</evidence>
<sequence>MLIIIFKYPNEWLSSTFSGVKWQAKRVMGFARQISENGKYLGANYEY</sequence>
<accession>A0AAE3XJN3</accession>
<dbReference type="RefSeq" id="WP_309937581.1">
    <property type="nucleotide sequence ID" value="NZ_AP025305.1"/>
</dbReference>
<gene>
    <name evidence="1" type="ORF">HNQ88_001088</name>
</gene>
<name>A0AAE3XJN3_9BACT</name>
<protein>
    <submittedName>
        <fullName evidence="1">Uncharacterized protein</fullName>
    </submittedName>
</protein>
<proteinExistence type="predicted"/>
<organism evidence="1 2">
    <name type="scientific">Aureibacter tunicatorum</name>
    <dbReference type="NCBI Taxonomy" id="866807"/>
    <lineage>
        <taxon>Bacteria</taxon>
        <taxon>Pseudomonadati</taxon>
        <taxon>Bacteroidota</taxon>
        <taxon>Cytophagia</taxon>
        <taxon>Cytophagales</taxon>
        <taxon>Persicobacteraceae</taxon>
        <taxon>Aureibacter</taxon>
    </lineage>
</organism>
<reference evidence="1" key="1">
    <citation type="submission" date="2023-07" db="EMBL/GenBank/DDBJ databases">
        <title>Genomic Encyclopedia of Type Strains, Phase IV (KMG-IV): sequencing the most valuable type-strain genomes for metagenomic binning, comparative biology and taxonomic classification.</title>
        <authorList>
            <person name="Goeker M."/>
        </authorList>
    </citation>
    <scope>NUCLEOTIDE SEQUENCE</scope>
    <source>
        <strain evidence="1">DSM 26174</strain>
    </source>
</reference>
<evidence type="ECO:0000313" key="1">
    <source>
        <dbReference type="EMBL" id="MDR6238112.1"/>
    </source>
</evidence>
<dbReference type="Proteomes" id="UP001185092">
    <property type="component" value="Unassembled WGS sequence"/>
</dbReference>
<keyword evidence="2" id="KW-1185">Reference proteome</keyword>
<dbReference type="AlphaFoldDB" id="A0AAE3XJN3"/>
<comment type="caution">
    <text evidence="1">The sequence shown here is derived from an EMBL/GenBank/DDBJ whole genome shotgun (WGS) entry which is preliminary data.</text>
</comment>